<feature type="compositionally biased region" description="Basic and acidic residues" evidence="1">
    <location>
        <begin position="35"/>
        <end position="52"/>
    </location>
</feature>
<proteinExistence type="predicted"/>
<gene>
    <name evidence="2" type="ORF">Vafri_17850</name>
</gene>
<keyword evidence="3" id="KW-1185">Reference proteome</keyword>
<dbReference type="AlphaFoldDB" id="A0A8J4BL87"/>
<dbReference type="Proteomes" id="UP000747399">
    <property type="component" value="Unassembled WGS sequence"/>
</dbReference>
<evidence type="ECO:0000256" key="1">
    <source>
        <dbReference type="SAM" id="MobiDB-lite"/>
    </source>
</evidence>
<dbReference type="EMBL" id="BNCO01000062">
    <property type="protein sequence ID" value="GIL63942.1"/>
    <property type="molecule type" value="Genomic_DNA"/>
</dbReference>
<reference evidence="2" key="1">
    <citation type="journal article" date="2021" name="Proc. Natl. Acad. Sci. U.S.A.">
        <title>Three genomes in the algal genus Volvox reveal the fate of a haploid sex-determining region after a transition to homothallism.</title>
        <authorList>
            <person name="Yamamoto K."/>
            <person name="Hamaji T."/>
            <person name="Kawai-Toyooka H."/>
            <person name="Matsuzaki R."/>
            <person name="Takahashi F."/>
            <person name="Nishimura Y."/>
            <person name="Kawachi M."/>
            <person name="Noguchi H."/>
            <person name="Minakuchi Y."/>
            <person name="Umen J.G."/>
            <person name="Toyoda A."/>
            <person name="Nozaki H."/>
        </authorList>
    </citation>
    <scope>NUCLEOTIDE SEQUENCE</scope>
    <source>
        <strain evidence="2">NIES-3780</strain>
    </source>
</reference>
<comment type="caution">
    <text evidence="2">The sequence shown here is derived from an EMBL/GenBank/DDBJ whole genome shotgun (WGS) entry which is preliminary data.</text>
</comment>
<feature type="compositionally biased region" description="Basic and acidic residues" evidence="1">
    <location>
        <begin position="64"/>
        <end position="79"/>
    </location>
</feature>
<accession>A0A8J4BL87</accession>
<evidence type="ECO:0000313" key="2">
    <source>
        <dbReference type="EMBL" id="GIL63942.1"/>
    </source>
</evidence>
<sequence length="127" mass="14612">DEQELEEARRRRKEYEDQDVYDEFGRLKKQFRGTSEADRKAREEAALARLRGEYNPAPSAAERTGGHDDRGGRGDDRRDRRSRSRSRSRERGGDRDRGGGYGRSGDRDRGGDRGRGDSYGGRGDRRY</sequence>
<protein>
    <submittedName>
        <fullName evidence="2">Uncharacterized protein</fullName>
    </submittedName>
</protein>
<organism evidence="2 3">
    <name type="scientific">Volvox africanus</name>
    <dbReference type="NCBI Taxonomy" id="51714"/>
    <lineage>
        <taxon>Eukaryota</taxon>
        <taxon>Viridiplantae</taxon>
        <taxon>Chlorophyta</taxon>
        <taxon>core chlorophytes</taxon>
        <taxon>Chlorophyceae</taxon>
        <taxon>CS clade</taxon>
        <taxon>Chlamydomonadales</taxon>
        <taxon>Volvocaceae</taxon>
        <taxon>Volvox</taxon>
    </lineage>
</organism>
<feature type="non-terminal residue" evidence="2">
    <location>
        <position position="1"/>
    </location>
</feature>
<feature type="compositionally biased region" description="Basic and acidic residues" evidence="1">
    <location>
        <begin position="87"/>
        <end position="127"/>
    </location>
</feature>
<feature type="region of interest" description="Disordered" evidence="1">
    <location>
        <begin position="30"/>
        <end position="127"/>
    </location>
</feature>
<evidence type="ECO:0000313" key="3">
    <source>
        <dbReference type="Proteomes" id="UP000747399"/>
    </source>
</evidence>
<name>A0A8J4BL87_9CHLO</name>